<evidence type="ECO:0000256" key="1">
    <source>
        <dbReference type="SAM" id="MobiDB-lite"/>
    </source>
</evidence>
<accession>A0A0L0VF98</accession>
<feature type="chain" id="PRO_5005549917" description="Secreted protein" evidence="2">
    <location>
        <begin position="18"/>
        <end position="207"/>
    </location>
</feature>
<protein>
    <recommendedName>
        <fullName evidence="5">Secreted protein</fullName>
    </recommendedName>
</protein>
<evidence type="ECO:0000256" key="2">
    <source>
        <dbReference type="SAM" id="SignalP"/>
    </source>
</evidence>
<keyword evidence="2" id="KW-0732">Signal</keyword>
<dbReference type="Proteomes" id="UP000054564">
    <property type="component" value="Unassembled WGS sequence"/>
</dbReference>
<sequence length="207" mass="21571">MKSGLYAACFLAAFAAATPIEHQARQISSFNQASGSGQQSTSNSQTTPWGMSSNQQSSSYSYQSSSQVIQGFAPIVGLLGNMQGMLASGTMTQAMAMSSMNQLVGQLQPVMSNLIGCGCIGGGGIGSTFNNVFGQLTQVVQGLQTNFPGAGFNNLMMPFGQMLPTMQSFVSSYSQNSAFSSYAQTLNPFVNLIGGCVPGFGRLLPGF</sequence>
<feature type="signal peptide" evidence="2">
    <location>
        <begin position="1"/>
        <end position="17"/>
    </location>
</feature>
<dbReference type="AlphaFoldDB" id="A0A0L0VF98"/>
<evidence type="ECO:0000313" key="3">
    <source>
        <dbReference type="EMBL" id="KNE97881.1"/>
    </source>
</evidence>
<comment type="caution">
    <text evidence="3">The sequence shown here is derived from an EMBL/GenBank/DDBJ whole genome shotgun (WGS) entry which is preliminary data.</text>
</comment>
<organism evidence="3 4">
    <name type="scientific">Puccinia striiformis f. sp. tritici PST-78</name>
    <dbReference type="NCBI Taxonomy" id="1165861"/>
    <lineage>
        <taxon>Eukaryota</taxon>
        <taxon>Fungi</taxon>
        <taxon>Dikarya</taxon>
        <taxon>Basidiomycota</taxon>
        <taxon>Pucciniomycotina</taxon>
        <taxon>Pucciniomycetes</taxon>
        <taxon>Pucciniales</taxon>
        <taxon>Pucciniaceae</taxon>
        <taxon>Puccinia</taxon>
    </lineage>
</organism>
<feature type="region of interest" description="Disordered" evidence="1">
    <location>
        <begin position="31"/>
        <end position="58"/>
    </location>
</feature>
<gene>
    <name evidence="3" type="ORF">PSTG_08904</name>
</gene>
<name>A0A0L0VF98_9BASI</name>
<proteinExistence type="predicted"/>
<reference evidence="4" key="1">
    <citation type="submission" date="2014-03" db="EMBL/GenBank/DDBJ databases">
        <title>The Genome Sequence of Puccinia striiformis f. sp. tritici PST-78.</title>
        <authorList>
            <consortium name="The Broad Institute Genome Sequencing Platform"/>
            <person name="Cuomo C."/>
            <person name="Hulbert S."/>
            <person name="Chen X."/>
            <person name="Walker B."/>
            <person name="Young S.K."/>
            <person name="Zeng Q."/>
            <person name="Gargeya S."/>
            <person name="Fitzgerald M."/>
            <person name="Haas B."/>
            <person name="Abouelleil A."/>
            <person name="Alvarado L."/>
            <person name="Arachchi H.M."/>
            <person name="Berlin A.M."/>
            <person name="Chapman S.B."/>
            <person name="Goldberg J."/>
            <person name="Griggs A."/>
            <person name="Gujja S."/>
            <person name="Hansen M."/>
            <person name="Howarth C."/>
            <person name="Imamovic A."/>
            <person name="Larimer J."/>
            <person name="McCowan C."/>
            <person name="Montmayeur A."/>
            <person name="Murphy C."/>
            <person name="Neiman D."/>
            <person name="Pearson M."/>
            <person name="Priest M."/>
            <person name="Roberts A."/>
            <person name="Saif S."/>
            <person name="Shea T."/>
            <person name="Sisk P."/>
            <person name="Sykes S."/>
            <person name="Wortman J."/>
            <person name="Nusbaum C."/>
            <person name="Birren B."/>
        </authorList>
    </citation>
    <scope>NUCLEOTIDE SEQUENCE [LARGE SCALE GENOMIC DNA]</scope>
    <source>
        <strain evidence="4">race PST-78</strain>
    </source>
</reference>
<evidence type="ECO:0000313" key="4">
    <source>
        <dbReference type="Proteomes" id="UP000054564"/>
    </source>
</evidence>
<evidence type="ECO:0008006" key="5">
    <source>
        <dbReference type="Google" id="ProtNLM"/>
    </source>
</evidence>
<dbReference type="EMBL" id="AJIL01000063">
    <property type="protein sequence ID" value="KNE97881.1"/>
    <property type="molecule type" value="Genomic_DNA"/>
</dbReference>
<dbReference type="OrthoDB" id="2518549at2759"/>
<keyword evidence="4" id="KW-1185">Reference proteome</keyword>